<proteinExistence type="predicted"/>
<dbReference type="AlphaFoldDB" id="A0ABD5NXU4"/>
<dbReference type="GeneID" id="71854714"/>
<organism evidence="1 2">
    <name type="scientific">Natribaculum luteum</name>
    <dbReference type="NCBI Taxonomy" id="1586232"/>
    <lineage>
        <taxon>Archaea</taxon>
        <taxon>Methanobacteriati</taxon>
        <taxon>Methanobacteriota</taxon>
        <taxon>Stenosarchaea group</taxon>
        <taxon>Halobacteria</taxon>
        <taxon>Halobacteriales</taxon>
        <taxon>Natrialbaceae</taxon>
        <taxon>Natribaculum</taxon>
    </lineage>
</organism>
<protein>
    <submittedName>
        <fullName evidence="1">Uncharacterized protein</fullName>
    </submittedName>
</protein>
<gene>
    <name evidence="1" type="ORF">ACFOZ7_05770</name>
</gene>
<accession>A0ABD5NXU4</accession>
<sequence>MSDSSDDATPYYEPLVDAEQLVGEWLAPACPRCGDPVMWVHSRGPDDHRASPCGCRLGAVEAREL</sequence>
<dbReference type="RefSeq" id="WP_246966909.1">
    <property type="nucleotide sequence ID" value="NZ_CP095397.1"/>
</dbReference>
<comment type="caution">
    <text evidence="1">The sequence shown here is derived from an EMBL/GenBank/DDBJ whole genome shotgun (WGS) entry which is preliminary data.</text>
</comment>
<name>A0ABD5NXU4_9EURY</name>
<dbReference type="EMBL" id="JBHSDJ010000013">
    <property type="protein sequence ID" value="MFC4246504.1"/>
    <property type="molecule type" value="Genomic_DNA"/>
</dbReference>
<evidence type="ECO:0000313" key="1">
    <source>
        <dbReference type="EMBL" id="MFC4246504.1"/>
    </source>
</evidence>
<dbReference type="Proteomes" id="UP001595821">
    <property type="component" value="Unassembled WGS sequence"/>
</dbReference>
<evidence type="ECO:0000313" key="2">
    <source>
        <dbReference type="Proteomes" id="UP001595821"/>
    </source>
</evidence>
<reference evidence="1 2" key="1">
    <citation type="journal article" date="2014" name="Int. J. Syst. Evol. Microbiol.">
        <title>Complete genome sequence of Corynebacterium casei LMG S-19264T (=DSM 44701T), isolated from a smear-ripened cheese.</title>
        <authorList>
            <consortium name="US DOE Joint Genome Institute (JGI-PGF)"/>
            <person name="Walter F."/>
            <person name="Albersmeier A."/>
            <person name="Kalinowski J."/>
            <person name="Ruckert C."/>
        </authorList>
    </citation>
    <scope>NUCLEOTIDE SEQUENCE [LARGE SCALE GENOMIC DNA]</scope>
    <source>
        <strain evidence="1 2">IBRC-M 10912</strain>
    </source>
</reference>